<name>A0ABP6U8Z0_9ACTN</name>
<dbReference type="InterPro" id="IPR007627">
    <property type="entry name" value="RNA_pol_sigma70_r2"/>
</dbReference>
<evidence type="ECO:0000256" key="2">
    <source>
        <dbReference type="ARBA" id="ARBA00023015"/>
    </source>
</evidence>
<sequence length="370" mass="38984">MVEGPGETRHATAVAALLDEQGGRMVGHARTRLASRGVPGSWADAEDVVQTACAQVLATSRPIRHVRAYLYRVIEREVDRAAKRYRAAHRDEARGGDGLFVVEPAARDPDVCDAVAERTDLSAALRALPPQQRTAVLCTKVIGLTQAETARAMGKNAGTVATHVSRAVTALKVSLGAVCIVLVGVTAAWLGAAGRAADPAAGGGAPPAAAGLLGAWGAALAGAALLLGVAWAVVRYPLRSPSPLGPKRFAASVLRRLVAVATRWWERDGPNTRGSAAGSERPTSGERLTARFRRETADRIAAQRRSDQVNGVTPMSTEDERRYARAVMAQILENHARAEIVAGRAPLDATAEERYAAAVLAALFDRVPQT</sequence>
<evidence type="ECO:0000259" key="6">
    <source>
        <dbReference type="Pfam" id="PF04542"/>
    </source>
</evidence>
<feature type="domain" description="RNA polymerase sigma-70 region 2" evidence="6">
    <location>
        <begin position="39"/>
        <end position="84"/>
    </location>
</feature>
<evidence type="ECO:0008006" key="10">
    <source>
        <dbReference type="Google" id="ProtNLM"/>
    </source>
</evidence>
<dbReference type="Gene3D" id="1.10.1740.10">
    <property type="match status" value="1"/>
</dbReference>
<evidence type="ECO:0000256" key="1">
    <source>
        <dbReference type="ARBA" id="ARBA00010641"/>
    </source>
</evidence>
<dbReference type="EMBL" id="BAAAXF010000071">
    <property type="protein sequence ID" value="GAA3502721.1"/>
    <property type="molecule type" value="Genomic_DNA"/>
</dbReference>
<evidence type="ECO:0000313" key="9">
    <source>
        <dbReference type="Proteomes" id="UP001501455"/>
    </source>
</evidence>
<keyword evidence="5" id="KW-0472">Membrane</keyword>
<comment type="similarity">
    <text evidence="1">Belongs to the sigma-70 factor family. ECF subfamily.</text>
</comment>
<keyword evidence="5" id="KW-0812">Transmembrane</keyword>
<feature type="transmembrane region" description="Helical" evidence="5">
    <location>
        <begin position="212"/>
        <end position="234"/>
    </location>
</feature>
<dbReference type="PANTHER" id="PTHR43133">
    <property type="entry name" value="RNA POLYMERASE ECF-TYPE SIGMA FACTO"/>
    <property type="match status" value="1"/>
</dbReference>
<comment type="caution">
    <text evidence="8">The sequence shown here is derived from an EMBL/GenBank/DDBJ whole genome shotgun (WGS) entry which is preliminary data.</text>
</comment>
<evidence type="ECO:0000256" key="4">
    <source>
        <dbReference type="ARBA" id="ARBA00023163"/>
    </source>
</evidence>
<keyword evidence="3" id="KW-0731">Sigma factor</keyword>
<organism evidence="8 9">
    <name type="scientific">Streptomyces prasinosporus</name>
    <dbReference type="NCBI Taxonomy" id="68256"/>
    <lineage>
        <taxon>Bacteria</taxon>
        <taxon>Bacillati</taxon>
        <taxon>Actinomycetota</taxon>
        <taxon>Actinomycetes</taxon>
        <taxon>Kitasatosporales</taxon>
        <taxon>Streptomycetaceae</taxon>
        <taxon>Streptomyces</taxon>
        <taxon>Streptomyces albogriseolus group</taxon>
    </lineage>
</organism>
<dbReference type="InterPro" id="IPR013325">
    <property type="entry name" value="RNA_pol_sigma_r2"/>
</dbReference>
<keyword evidence="9" id="KW-1185">Reference proteome</keyword>
<evidence type="ECO:0000313" key="8">
    <source>
        <dbReference type="EMBL" id="GAA3502721.1"/>
    </source>
</evidence>
<dbReference type="SUPFAM" id="SSF88946">
    <property type="entry name" value="Sigma2 domain of RNA polymerase sigma factors"/>
    <property type="match status" value="1"/>
</dbReference>
<evidence type="ECO:0000256" key="5">
    <source>
        <dbReference type="SAM" id="Phobius"/>
    </source>
</evidence>
<reference evidence="9" key="1">
    <citation type="journal article" date="2019" name="Int. J. Syst. Evol. Microbiol.">
        <title>The Global Catalogue of Microorganisms (GCM) 10K type strain sequencing project: providing services to taxonomists for standard genome sequencing and annotation.</title>
        <authorList>
            <consortium name="The Broad Institute Genomics Platform"/>
            <consortium name="The Broad Institute Genome Sequencing Center for Infectious Disease"/>
            <person name="Wu L."/>
            <person name="Ma J."/>
        </authorList>
    </citation>
    <scope>NUCLEOTIDE SEQUENCE [LARGE SCALE GENOMIC DNA]</scope>
    <source>
        <strain evidence="9">JCM 4816</strain>
    </source>
</reference>
<feature type="domain" description="RNA polymerase sigma factor 70 region 4 type 2" evidence="7">
    <location>
        <begin position="120"/>
        <end position="171"/>
    </location>
</feature>
<keyword evidence="4" id="KW-0804">Transcription</keyword>
<evidence type="ECO:0000259" key="7">
    <source>
        <dbReference type="Pfam" id="PF08281"/>
    </source>
</evidence>
<dbReference type="Proteomes" id="UP001501455">
    <property type="component" value="Unassembled WGS sequence"/>
</dbReference>
<dbReference type="Pfam" id="PF04542">
    <property type="entry name" value="Sigma70_r2"/>
    <property type="match status" value="1"/>
</dbReference>
<protein>
    <recommendedName>
        <fullName evidence="10">Sigma-70 family RNA polymerase sigma factor</fullName>
    </recommendedName>
</protein>
<dbReference type="PANTHER" id="PTHR43133:SF64">
    <property type="entry name" value="ECF SIGMA FACTOR"/>
    <property type="match status" value="1"/>
</dbReference>
<dbReference type="InterPro" id="IPR013324">
    <property type="entry name" value="RNA_pol_sigma_r3/r4-like"/>
</dbReference>
<accession>A0ABP6U8Z0</accession>
<dbReference type="InterPro" id="IPR013249">
    <property type="entry name" value="RNA_pol_sigma70_r4_t2"/>
</dbReference>
<proteinExistence type="inferred from homology"/>
<dbReference type="Gene3D" id="1.10.10.10">
    <property type="entry name" value="Winged helix-like DNA-binding domain superfamily/Winged helix DNA-binding domain"/>
    <property type="match status" value="1"/>
</dbReference>
<dbReference type="InterPro" id="IPR036388">
    <property type="entry name" value="WH-like_DNA-bd_sf"/>
</dbReference>
<dbReference type="NCBIfam" id="TIGR02937">
    <property type="entry name" value="sigma70-ECF"/>
    <property type="match status" value="1"/>
</dbReference>
<dbReference type="Pfam" id="PF08281">
    <property type="entry name" value="Sigma70_r4_2"/>
    <property type="match status" value="1"/>
</dbReference>
<dbReference type="SUPFAM" id="SSF88659">
    <property type="entry name" value="Sigma3 and sigma4 domains of RNA polymerase sigma factors"/>
    <property type="match status" value="1"/>
</dbReference>
<keyword evidence="5" id="KW-1133">Transmembrane helix</keyword>
<evidence type="ECO:0000256" key="3">
    <source>
        <dbReference type="ARBA" id="ARBA00023082"/>
    </source>
</evidence>
<gene>
    <name evidence="8" type="ORF">GCM10019016_098300</name>
</gene>
<dbReference type="InterPro" id="IPR039425">
    <property type="entry name" value="RNA_pol_sigma-70-like"/>
</dbReference>
<keyword evidence="2" id="KW-0805">Transcription regulation</keyword>
<feature type="transmembrane region" description="Helical" evidence="5">
    <location>
        <begin position="173"/>
        <end position="192"/>
    </location>
</feature>
<dbReference type="InterPro" id="IPR014284">
    <property type="entry name" value="RNA_pol_sigma-70_dom"/>
</dbReference>